<dbReference type="AlphaFoldDB" id="A0A3S0Q1F9"/>
<dbReference type="GO" id="GO:0009086">
    <property type="term" value="P:methionine biosynthetic process"/>
    <property type="evidence" value="ECO:0007669"/>
    <property type="project" value="InterPro"/>
</dbReference>
<reference evidence="5" key="1">
    <citation type="submission" date="2018-12" db="EMBL/GenBank/DDBJ databases">
        <authorList>
            <person name="Jadhav K."/>
            <person name="Kushwaha B."/>
            <person name="Jadhav I."/>
        </authorList>
    </citation>
    <scope>NUCLEOTIDE SEQUENCE [LARGE SCALE GENOMIC DNA]</scope>
    <source>
        <strain evidence="5">SBS 10</strain>
    </source>
</reference>
<accession>A0A3S0Q1F9</accession>
<dbReference type="PANTHER" id="PTHR30519">
    <property type="entry name" value="5-METHYLTETRAHYDROPTEROYLTRIGLUTAMATE--HOMOCYSTEINE METHYLTRANSFERASE"/>
    <property type="match status" value="1"/>
</dbReference>
<dbReference type="Pfam" id="PF01717">
    <property type="entry name" value="Meth_synt_2"/>
    <property type="match status" value="1"/>
</dbReference>
<name>A0A3S0Q1F9_9GAMM</name>
<protein>
    <recommendedName>
        <fullName evidence="4">Cobalamin-independent methionine synthase MetE C-terminal/archaeal domain-containing protein</fullName>
    </recommendedName>
</protein>
<feature type="domain" description="Cobalamin-independent methionine synthase MetE C-terminal/archaeal" evidence="4">
    <location>
        <begin position="136"/>
        <end position="239"/>
    </location>
</feature>
<keyword evidence="2" id="KW-0479">Metal-binding</keyword>
<evidence type="ECO:0000256" key="2">
    <source>
        <dbReference type="ARBA" id="ARBA00022723"/>
    </source>
</evidence>
<comment type="cofactor">
    <cofactor evidence="1">
        <name>Zn(2+)</name>
        <dbReference type="ChEBI" id="CHEBI:29105"/>
    </cofactor>
</comment>
<evidence type="ECO:0000256" key="1">
    <source>
        <dbReference type="ARBA" id="ARBA00001947"/>
    </source>
</evidence>
<keyword evidence="3" id="KW-0862">Zinc</keyword>
<evidence type="ECO:0000313" key="5">
    <source>
        <dbReference type="EMBL" id="RUA22874.1"/>
    </source>
</evidence>
<dbReference type="InterPro" id="IPR038071">
    <property type="entry name" value="UROD/MetE-like_sf"/>
</dbReference>
<dbReference type="InterPro" id="IPR002629">
    <property type="entry name" value="Met_Synth_C/arc"/>
</dbReference>
<organism evidence="5">
    <name type="scientific">Billgrantia gudaonensis</name>
    <dbReference type="NCBI Taxonomy" id="376427"/>
    <lineage>
        <taxon>Bacteria</taxon>
        <taxon>Pseudomonadati</taxon>
        <taxon>Pseudomonadota</taxon>
        <taxon>Gammaproteobacteria</taxon>
        <taxon>Oceanospirillales</taxon>
        <taxon>Halomonadaceae</taxon>
        <taxon>Billgrantia</taxon>
    </lineage>
</organism>
<evidence type="ECO:0000256" key="3">
    <source>
        <dbReference type="ARBA" id="ARBA00022833"/>
    </source>
</evidence>
<evidence type="ECO:0000259" key="4">
    <source>
        <dbReference type="Pfam" id="PF01717"/>
    </source>
</evidence>
<dbReference type="EMBL" id="RXHI01000008">
    <property type="protein sequence ID" value="RUA22874.1"/>
    <property type="molecule type" value="Genomic_DNA"/>
</dbReference>
<dbReference type="SUPFAM" id="SSF51726">
    <property type="entry name" value="UROD/MetE-like"/>
    <property type="match status" value="1"/>
</dbReference>
<dbReference type="GO" id="GO:0003871">
    <property type="term" value="F:5-methyltetrahydropteroyltriglutamate-homocysteine S-methyltransferase activity"/>
    <property type="evidence" value="ECO:0007669"/>
    <property type="project" value="InterPro"/>
</dbReference>
<gene>
    <name evidence="5" type="ORF">DSL92_03355</name>
</gene>
<comment type="caution">
    <text evidence="5">The sequence shown here is derived from an EMBL/GenBank/DDBJ whole genome shotgun (WGS) entry which is preliminary data.</text>
</comment>
<dbReference type="Gene3D" id="3.20.20.210">
    <property type="match status" value="2"/>
</dbReference>
<proteinExistence type="predicted"/>
<dbReference type="GO" id="GO:0008270">
    <property type="term" value="F:zinc ion binding"/>
    <property type="evidence" value="ECO:0007669"/>
    <property type="project" value="InterPro"/>
</dbReference>
<sequence length="257" mass="28311">MPVDLASETELDAELTSWLARPPARRNGDLARLLMAAIWRERPVAAATAALDTRRASPRTTGCRRKRWLARLTDADVSRANPYHPVRAPHPAALRICRCSHHHLSSAFPADGGEIRCHPAGLQGWRELSGGLRGAQHVREAIADAVTRQEALGLDVLNGEAERNDMAEYFGEQPEGYAFTRFGWVQSYCLRCVKPPILYGDVIRPAPMTVAWEPACPVVTERPMKGMLTGPRPCCSISCATIKCARPPVARSPWRCG</sequence>